<organism evidence="5 6">
    <name type="scientific">Elysia marginata</name>
    <dbReference type="NCBI Taxonomy" id="1093978"/>
    <lineage>
        <taxon>Eukaryota</taxon>
        <taxon>Metazoa</taxon>
        <taxon>Spiralia</taxon>
        <taxon>Lophotrochozoa</taxon>
        <taxon>Mollusca</taxon>
        <taxon>Gastropoda</taxon>
        <taxon>Heterobranchia</taxon>
        <taxon>Euthyneura</taxon>
        <taxon>Panpulmonata</taxon>
        <taxon>Sacoglossa</taxon>
        <taxon>Placobranchoidea</taxon>
        <taxon>Plakobranchidae</taxon>
        <taxon>Elysia</taxon>
    </lineage>
</organism>
<dbReference type="EMBL" id="BMAT01012225">
    <property type="protein sequence ID" value="GFR88323.1"/>
    <property type="molecule type" value="Genomic_DNA"/>
</dbReference>
<comment type="caution">
    <text evidence="5">The sequence shown here is derived from an EMBL/GenBank/DDBJ whole genome shotgun (WGS) entry which is preliminary data.</text>
</comment>
<dbReference type="Proteomes" id="UP000762676">
    <property type="component" value="Unassembled WGS sequence"/>
</dbReference>
<feature type="region of interest" description="Disordered" evidence="4">
    <location>
        <begin position="1"/>
        <end position="86"/>
    </location>
</feature>
<dbReference type="Gene3D" id="2.130.10.10">
    <property type="entry name" value="YVTN repeat-like/Quinoprotein amine dehydrogenase"/>
    <property type="match status" value="1"/>
</dbReference>
<keyword evidence="2" id="KW-0677">Repeat</keyword>
<dbReference type="SUPFAM" id="SSF50978">
    <property type="entry name" value="WD40 repeat-like"/>
    <property type="match status" value="1"/>
</dbReference>
<dbReference type="InterPro" id="IPR001680">
    <property type="entry name" value="WD40_rpt"/>
</dbReference>
<feature type="compositionally biased region" description="Low complexity" evidence="4">
    <location>
        <begin position="238"/>
        <end position="247"/>
    </location>
</feature>
<evidence type="ECO:0000256" key="2">
    <source>
        <dbReference type="ARBA" id="ARBA00022737"/>
    </source>
</evidence>
<feature type="compositionally biased region" description="Basic and acidic residues" evidence="4">
    <location>
        <begin position="313"/>
        <end position="325"/>
    </location>
</feature>
<evidence type="ECO:0000256" key="1">
    <source>
        <dbReference type="ARBA" id="ARBA00022574"/>
    </source>
</evidence>
<dbReference type="PROSITE" id="PS50082">
    <property type="entry name" value="WD_REPEATS_2"/>
    <property type="match status" value="1"/>
</dbReference>
<proteinExistence type="predicted"/>
<accession>A0AAV4GTT5</accession>
<dbReference type="AlphaFoldDB" id="A0AAV4GTT5"/>
<dbReference type="SMART" id="SM00320">
    <property type="entry name" value="WD40"/>
    <property type="match status" value="3"/>
</dbReference>
<gene>
    <name evidence="5" type="ORF">ElyMa_006097300</name>
</gene>
<dbReference type="Pfam" id="PF00400">
    <property type="entry name" value="WD40"/>
    <property type="match status" value="1"/>
</dbReference>
<feature type="compositionally biased region" description="Acidic residues" evidence="4">
    <location>
        <begin position="248"/>
        <end position="258"/>
    </location>
</feature>
<dbReference type="InterPro" id="IPR015943">
    <property type="entry name" value="WD40/YVTN_repeat-like_dom_sf"/>
</dbReference>
<evidence type="ECO:0000256" key="4">
    <source>
        <dbReference type="SAM" id="MobiDB-lite"/>
    </source>
</evidence>
<feature type="compositionally biased region" description="Basic and acidic residues" evidence="4">
    <location>
        <begin position="185"/>
        <end position="197"/>
    </location>
</feature>
<reference evidence="5 6" key="1">
    <citation type="journal article" date="2021" name="Elife">
        <title>Chloroplast acquisition without the gene transfer in kleptoplastic sea slugs, Plakobranchus ocellatus.</title>
        <authorList>
            <person name="Maeda T."/>
            <person name="Takahashi S."/>
            <person name="Yoshida T."/>
            <person name="Shimamura S."/>
            <person name="Takaki Y."/>
            <person name="Nagai Y."/>
            <person name="Toyoda A."/>
            <person name="Suzuki Y."/>
            <person name="Arimoto A."/>
            <person name="Ishii H."/>
            <person name="Satoh N."/>
            <person name="Nishiyama T."/>
            <person name="Hasebe M."/>
            <person name="Maruyama T."/>
            <person name="Minagawa J."/>
            <person name="Obokata J."/>
            <person name="Shigenobu S."/>
        </authorList>
    </citation>
    <scope>NUCLEOTIDE SEQUENCE [LARGE SCALE GENOMIC DNA]</scope>
</reference>
<keyword evidence="1 3" id="KW-0853">WD repeat</keyword>
<dbReference type="PANTHER" id="PTHR15574:SF21">
    <property type="entry name" value="DDB1- AND CUL4-ASSOCIATED FACTOR 8"/>
    <property type="match status" value="1"/>
</dbReference>
<feature type="compositionally biased region" description="Basic residues" evidence="4">
    <location>
        <begin position="272"/>
        <end position="285"/>
    </location>
</feature>
<feature type="compositionally biased region" description="Polar residues" evidence="4">
    <location>
        <begin position="203"/>
        <end position="227"/>
    </location>
</feature>
<keyword evidence="6" id="KW-1185">Reference proteome</keyword>
<sequence>MEGETANDATSTREPGGAGGDASQVLPPTEADSGISVCSKSDEEHRAANSFRASPSLNGKRSLASEGIGVAESSQVSPENLEGVEDVEKGVKNLEASAMKNSEEEDEIPAASYRCEKRVRLSPNIDERCEDGGDGDGLVEEKMCVDSDDAVLNVDEVEEEGASPNIITDPVQVSPVLSSSSGSSEDSKKILSKDNKAKASAFKVSTNGSSGSLGESSRTQNGVCDQSSDVEESKAVAPEDLPSLSDPSDSDDEDEDETVVVNPELLTPRQKMIIRRRRRMNRLSRKLSSSSDSNYERDSDDNDGSGREGNSQARKESDNEEEVRRVVQSVVNKPVPRPNWYALQELRKREYCSAGRIASTWFRERVQSSLHMVKRLVTVERMNAHEGCVNALSFNRIGTLLASGSDDLDIVLWNWQKARPSVTYESGHRSNVFQAKFMPFSGDCHVITCARDGQVRLAELNSQGVCRATRKLAQHRGAAHKLALELDSPHVFMSCGEDALTYLFDLRQEKPHRLVTAKENDKKVPLYSIHSNPADSNQFCVGGHDHFI</sequence>
<protein>
    <submittedName>
        <fullName evidence="5">DDB1- and CUL4-associated factor 8-like</fullName>
    </submittedName>
</protein>
<name>A0AAV4GTT5_9GAST</name>
<feature type="compositionally biased region" description="Low complexity" evidence="4">
    <location>
        <begin position="173"/>
        <end position="184"/>
    </location>
</feature>
<dbReference type="PANTHER" id="PTHR15574">
    <property type="entry name" value="WD REPEAT DOMAIN-CONTAINING FAMILY"/>
    <property type="match status" value="1"/>
</dbReference>
<feature type="non-terminal residue" evidence="5">
    <location>
        <position position="548"/>
    </location>
</feature>
<dbReference type="InterPro" id="IPR036322">
    <property type="entry name" value="WD40_repeat_dom_sf"/>
</dbReference>
<evidence type="ECO:0000313" key="6">
    <source>
        <dbReference type="Proteomes" id="UP000762676"/>
    </source>
</evidence>
<dbReference type="GO" id="GO:0080008">
    <property type="term" value="C:Cul4-RING E3 ubiquitin ligase complex"/>
    <property type="evidence" value="ECO:0007669"/>
    <property type="project" value="TreeGrafter"/>
</dbReference>
<evidence type="ECO:0000256" key="3">
    <source>
        <dbReference type="PROSITE-ProRule" id="PRU00221"/>
    </source>
</evidence>
<feature type="region of interest" description="Disordered" evidence="4">
    <location>
        <begin position="150"/>
        <end position="328"/>
    </location>
</feature>
<feature type="repeat" description="WD" evidence="3">
    <location>
        <begin position="382"/>
        <end position="423"/>
    </location>
</feature>
<dbReference type="InterPro" id="IPR045151">
    <property type="entry name" value="DCAF8"/>
</dbReference>
<evidence type="ECO:0000313" key="5">
    <source>
        <dbReference type="EMBL" id="GFR88323.1"/>
    </source>
</evidence>
<dbReference type="GO" id="GO:0005737">
    <property type="term" value="C:cytoplasm"/>
    <property type="evidence" value="ECO:0007669"/>
    <property type="project" value="TreeGrafter"/>
</dbReference>
<dbReference type="PROSITE" id="PS50294">
    <property type="entry name" value="WD_REPEATS_REGION"/>
    <property type="match status" value="1"/>
</dbReference>